<organism evidence="2 3">
    <name type="scientific">Chironomus riparius</name>
    <dbReference type="NCBI Taxonomy" id="315576"/>
    <lineage>
        <taxon>Eukaryota</taxon>
        <taxon>Metazoa</taxon>
        <taxon>Ecdysozoa</taxon>
        <taxon>Arthropoda</taxon>
        <taxon>Hexapoda</taxon>
        <taxon>Insecta</taxon>
        <taxon>Pterygota</taxon>
        <taxon>Neoptera</taxon>
        <taxon>Endopterygota</taxon>
        <taxon>Diptera</taxon>
        <taxon>Nematocera</taxon>
        <taxon>Chironomoidea</taxon>
        <taxon>Chironomidae</taxon>
        <taxon>Chironominae</taxon>
        <taxon>Chironomus</taxon>
    </lineage>
</organism>
<dbReference type="InterPro" id="IPR043127">
    <property type="entry name" value="Sec-1-like_dom3a"/>
</dbReference>
<evidence type="ECO:0000256" key="1">
    <source>
        <dbReference type="ARBA" id="ARBA00009884"/>
    </source>
</evidence>
<dbReference type="Gene3D" id="3.90.830.10">
    <property type="entry name" value="Syntaxin Binding Protein 1, Chain A, domain 2"/>
    <property type="match status" value="1"/>
</dbReference>
<dbReference type="SUPFAM" id="SSF56815">
    <property type="entry name" value="Sec1/munc18-like (SM) proteins"/>
    <property type="match status" value="1"/>
</dbReference>
<dbReference type="EMBL" id="OU895880">
    <property type="protein sequence ID" value="CAG9812164.1"/>
    <property type="molecule type" value="Genomic_DNA"/>
</dbReference>
<dbReference type="Gene3D" id="1.25.40.850">
    <property type="match status" value="1"/>
</dbReference>
<dbReference type="GO" id="GO:0016192">
    <property type="term" value="P:vesicle-mediated transport"/>
    <property type="evidence" value="ECO:0007669"/>
    <property type="project" value="InterPro"/>
</dbReference>
<dbReference type="InterPro" id="IPR043155">
    <property type="entry name" value="VPS33_dom3b"/>
</dbReference>
<name>A0A9N9WZG6_9DIPT</name>
<dbReference type="PANTHER" id="PTHR11679">
    <property type="entry name" value="VESICLE PROTEIN SORTING-ASSOCIATED"/>
    <property type="match status" value="1"/>
</dbReference>
<dbReference type="Proteomes" id="UP001153620">
    <property type="component" value="Chromosome 4"/>
</dbReference>
<proteinExistence type="inferred from homology"/>
<gene>
    <name evidence="2" type="ORF">CHIRRI_LOCUS14969</name>
</gene>
<dbReference type="InterPro" id="IPR036045">
    <property type="entry name" value="Sec1-like_sf"/>
</dbReference>
<dbReference type="Pfam" id="PF00995">
    <property type="entry name" value="Sec1"/>
    <property type="match status" value="1"/>
</dbReference>
<accession>A0A9N9WZG6</accession>
<reference evidence="2" key="1">
    <citation type="submission" date="2022-01" db="EMBL/GenBank/DDBJ databases">
        <authorList>
            <person name="King R."/>
        </authorList>
    </citation>
    <scope>NUCLEOTIDE SEQUENCE</scope>
</reference>
<dbReference type="InterPro" id="IPR001619">
    <property type="entry name" value="Sec1-like"/>
</dbReference>
<dbReference type="InterPro" id="IPR043154">
    <property type="entry name" value="Sec-1-like_dom1"/>
</dbReference>
<evidence type="ECO:0000313" key="2">
    <source>
        <dbReference type="EMBL" id="CAG9812164.1"/>
    </source>
</evidence>
<dbReference type="AlphaFoldDB" id="A0A9N9WZG6"/>
<evidence type="ECO:0000313" key="3">
    <source>
        <dbReference type="Proteomes" id="UP001153620"/>
    </source>
</evidence>
<evidence type="ECO:0008006" key="4">
    <source>
        <dbReference type="Google" id="ProtNLM"/>
    </source>
</evidence>
<dbReference type="Gene3D" id="3.40.50.1910">
    <property type="match status" value="2"/>
</dbReference>
<reference evidence="2" key="2">
    <citation type="submission" date="2022-10" db="EMBL/GenBank/DDBJ databases">
        <authorList>
            <consortium name="ENA_rothamsted_submissions"/>
            <consortium name="culmorum"/>
            <person name="King R."/>
        </authorList>
    </citation>
    <scope>NUCLEOTIDE SEQUENCE</scope>
</reference>
<dbReference type="Gene3D" id="3.40.50.2060">
    <property type="match status" value="1"/>
</dbReference>
<dbReference type="InterPro" id="IPR027482">
    <property type="entry name" value="Sec1-like_dom2"/>
</dbReference>
<dbReference type="OrthoDB" id="10262528at2759"/>
<keyword evidence="3" id="KW-1185">Reference proteome</keyword>
<protein>
    <recommendedName>
        <fullName evidence="4">Vacuolar protein sorting-associated protein 33B</fullName>
    </recommendedName>
</protein>
<comment type="similarity">
    <text evidence="1">Belongs to the STXBP/unc-18/SEC1 family.</text>
</comment>
<sequence length="619" mass="70825">MDVVIEKKLSGYKQIALEKLDNILLTIFGRKDLIIEPEIIRILDSFANMAWLKSKGFDKIFKLSSTLPPKTKTLVYMIFANLVTFKHVLDQISLLKSSSLLENDGIKDFHIIVVPSLFFVFRNLVESEGFAGIVNLHSFSWDFLKIDRNLLILEFPSTFQQIYIQKDKSLLSSIAKSLRVFTMVHKRPNMILTCGQNSEKVVEMLMQLKKPTNNDNPDFNAMIVIDRNVDYPSCLLTPVTYSGLMLELFDMKAGILNIEGENKISNGKLDILKEESKQLENHEDIKTLRMCGTSDELYTANKYKHFAEVVNIIKAESKSLEQEKRKYSRDMNLDQMKNFVEQNLPRVAAQKKVLYKHLIICEKIVQEMSLNFEKLQNVEEMILRYENRKQIISFIDESMSTNAHNLNVLRVMALIHIFNGYSGDEIHRLVQNYLNAFGHKNIHIFHNLFKAKLFPNILKPSSTNLIKIASNLTKKTPFMTDAIKFKLIPIIENEILDKKKPTARKKCPSYVFNGNYIPYIAQVAQVLLQAQNFHDISPKLSTFDVKILCNDESNLKSLNDTQNVKLFPLKPKTMFIFVIGGITYAEVAACKIIESLTGATIVVASDEVTNGMNLIKSVS</sequence>